<evidence type="ECO:0000256" key="1">
    <source>
        <dbReference type="SAM" id="Phobius"/>
    </source>
</evidence>
<feature type="transmembrane region" description="Helical" evidence="1">
    <location>
        <begin position="55"/>
        <end position="81"/>
    </location>
</feature>
<keyword evidence="1" id="KW-1133">Transmembrane helix</keyword>
<name>G9HRI8_9SPIT</name>
<dbReference type="AlphaFoldDB" id="G9HRI8"/>
<evidence type="ECO:0000313" key="2">
    <source>
        <dbReference type="EMBL" id="AEV66699.1"/>
    </source>
</evidence>
<feature type="transmembrane region" description="Helical" evidence="1">
    <location>
        <begin position="93"/>
        <end position="111"/>
    </location>
</feature>
<protein>
    <submittedName>
        <fullName evidence="2">Nad6</fullName>
    </submittedName>
</protein>
<gene>
    <name evidence="2" type="primary">nad6</name>
</gene>
<reference evidence="2" key="1">
    <citation type="journal article" date="2012" name="Genome Biol. Evol.">
        <title>The Oxytricha trifallax Mitochondrial Genome.</title>
        <authorList>
            <person name="Swart E.C."/>
            <person name="Nowacki M."/>
            <person name="Shum J."/>
            <person name="Stiles H."/>
            <person name="Higgins B.P."/>
            <person name="Doak T.G."/>
            <person name="Schotanus K."/>
            <person name="Magrini V.J."/>
            <person name="Minx P."/>
            <person name="Mardis E.R."/>
            <person name="Landweber L.F."/>
        </authorList>
    </citation>
    <scope>NUCLEOTIDE SEQUENCE</scope>
</reference>
<accession>G9HRI8</accession>
<organism evidence="2">
    <name type="scientific">Oxytricha trifallax</name>
    <dbReference type="NCBI Taxonomy" id="1172189"/>
    <lineage>
        <taxon>Eukaryota</taxon>
        <taxon>Sar</taxon>
        <taxon>Alveolata</taxon>
        <taxon>Ciliophora</taxon>
        <taxon>Intramacronucleata</taxon>
        <taxon>Spirotrichea</taxon>
        <taxon>Stichotrichia</taxon>
        <taxon>Sporadotrichida</taxon>
        <taxon>Oxytrichidae</taxon>
        <taxon>Oxytrichinae</taxon>
        <taxon>Oxytricha</taxon>
    </lineage>
</organism>
<proteinExistence type="predicted"/>
<geneLocation type="mitochondrion" evidence="2"/>
<dbReference type="EMBL" id="JN383843">
    <property type="protein sequence ID" value="AEV66699.1"/>
    <property type="molecule type" value="Genomic_DNA"/>
</dbReference>
<keyword evidence="2" id="KW-0496">Mitochondrion</keyword>
<feature type="transmembrane region" description="Helical" evidence="1">
    <location>
        <begin position="163"/>
        <end position="185"/>
    </location>
</feature>
<feature type="transmembrane region" description="Helical" evidence="1">
    <location>
        <begin position="131"/>
        <end position="151"/>
    </location>
</feature>
<keyword evidence="1" id="KW-0812">Transmembrane</keyword>
<sequence length="274" mass="33287">MCTTVVEWTFFNSIVFNCNSFFFINTINLTMLWYLGGLYLIFLGFLLFLNDADIFVGFLWVIDLGVGLIFFIFIMHFSNFLHQKSNFDVSSRFCFFFLIFLIFLILFYWIFSNPSKSNFNSYLQNNWFFYVSWYNYYNIFLFYGITELNLLREIYFYNNSFEFFLINFVLFYGLFTSINFCFLLKKIFIFLNFSQIKNINILSVVNSTFFIRNQNFLMQQNTSTGTRVWQKKKNFKWFLKNLDCPFQTIQMLDDSNVFNFIKVFIENLQKLVFL</sequence>
<feature type="transmembrane region" description="Helical" evidence="1">
    <location>
        <begin position="31"/>
        <end position="49"/>
    </location>
</feature>
<keyword evidence="1" id="KW-0472">Membrane</keyword>